<keyword evidence="1" id="KW-0812">Transmembrane</keyword>
<dbReference type="HOGENOM" id="CLU_128173_2_0_5"/>
<keyword evidence="1" id="KW-0472">Membrane</keyword>
<comment type="caution">
    <text evidence="3">The sequence shown here is derived from an EMBL/GenBank/DDBJ whole genome shotgun (WGS) entry which is preliminary data.</text>
</comment>
<dbReference type="EMBL" id="SNZF01000005">
    <property type="protein sequence ID" value="TDR36435.1"/>
    <property type="molecule type" value="Genomic_DNA"/>
</dbReference>
<dbReference type="EMBL" id="JENY01000002">
    <property type="protein sequence ID" value="EXL10110.1"/>
    <property type="molecule type" value="Genomic_DNA"/>
</dbReference>
<name>A0A011VP11_9HYPH</name>
<dbReference type="STRING" id="69279.BG36_08085"/>
<reference evidence="4 6" key="2">
    <citation type="submission" date="2019-03" db="EMBL/GenBank/DDBJ databases">
        <title>Genomic Encyclopedia of Type Strains, Phase IV (KMG-IV): sequencing the most valuable type-strain genomes for metagenomic binning, comparative biology and taxonomic classification.</title>
        <authorList>
            <person name="Goeker M."/>
        </authorList>
    </citation>
    <scope>NUCLEOTIDE SEQUENCE [LARGE SCALE GENOMIC DNA]</scope>
    <source>
        <strain evidence="4 6">DSM 11603</strain>
    </source>
</reference>
<evidence type="ECO:0000313" key="6">
    <source>
        <dbReference type="Proteomes" id="UP000294958"/>
    </source>
</evidence>
<evidence type="ECO:0000259" key="2">
    <source>
        <dbReference type="Pfam" id="PF07811"/>
    </source>
</evidence>
<keyword evidence="1" id="KW-1133">Transmembrane helix</keyword>
<sequence length="148" mass="16056">MVYDSHHIDRFGRFRRCNKAATAVEFAILSPIFLILLLGMIAYGIYFGASHSVQQLAADAARIAMSGLSASERNALATDFIARNGAGYAFINPARLTVEARDSMADGSQFVVSVSYDASSLPIWGLFQGIHMPGKTIRRQSTIRLGGL</sequence>
<dbReference type="eggNOG" id="COG4961">
    <property type="taxonomic scope" value="Bacteria"/>
</dbReference>
<dbReference type="Proteomes" id="UP000294958">
    <property type="component" value="Unassembled WGS sequence"/>
</dbReference>
<dbReference type="Proteomes" id="UP000019849">
    <property type="component" value="Unassembled WGS sequence"/>
</dbReference>
<proteinExistence type="predicted"/>
<evidence type="ECO:0000313" key="4">
    <source>
        <dbReference type="EMBL" id="TDR36435.1"/>
    </source>
</evidence>
<accession>A0A011VP11</accession>
<organism evidence="3 5">
    <name type="scientific">Aquamicrobium defluvii</name>
    <dbReference type="NCBI Taxonomy" id="69279"/>
    <lineage>
        <taxon>Bacteria</taxon>
        <taxon>Pseudomonadati</taxon>
        <taxon>Pseudomonadota</taxon>
        <taxon>Alphaproteobacteria</taxon>
        <taxon>Hyphomicrobiales</taxon>
        <taxon>Phyllobacteriaceae</taxon>
        <taxon>Aquamicrobium</taxon>
    </lineage>
</organism>
<dbReference type="PATRIC" id="fig|69279.3.peg.525"/>
<evidence type="ECO:0000256" key="1">
    <source>
        <dbReference type="SAM" id="Phobius"/>
    </source>
</evidence>
<keyword evidence="6" id="KW-1185">Reference proteome</keyword>
<dbReference type="OrthoDB" id="7356451at2"/>
<gene>
    <name evidence="3" type="ORF">BG36_08085</name>
    <name evidence="4" type="ORF">DES43_105101</name>
</gene>
<protein>
    <submittedName>
        <fullName evidence="4">Flp pilus assembly protein TadG</fullName>
    </submittedName>
    <submittedName>
        <fullName evidence="3">Signal peptide protein</fullName>
    </submittedName>
</protein>
<feature type="domain" description="TadE-like" evidence="2">
    <location>
        <begin position="21"/>
        <end position="62"/>
    </location>
</feature>
<evidence type="ECO:0000313" key="3">
    <source>
        <dbReference type="EMBL" id="EXL10110.1"/>
    </source>
</evidence>
<dbReference type="Pfam" id="PF07811">
    <property type="entry name" value="TadE"/>
    <property type="match status" value="1"/>
</dbReference>
<feature type="transmembrane region" description="Helical" evidence="1">
    <location>
        <begin position="20"/>
        <end position="46"/>
    </location>
</feature>
<reference evidence="3 5" key="1">
    <citation type="submission" date="2014-02" db="EMBL/GenBank/DDBJ databases">
        <title>Aquamicrobium defluvii Genome sequencing.</title>
        <authorList>
            <person name="Wang X."/>
        </authorList>
    </citation>
    <scope>NUCLEOTIDE SEQUENCE [LARGE SCALE GENOMIC DNA]</scope>
    <source>
        <strain evidence="3 5">W13Z1</strain>
    </source>
</reference>
<evidence type="ECO:0000313" key="5">
    <source>
        <dbReference type="Proteomes" id="UP000019849"/>
    </source>
</evidence>
<dbReference type="InterPro" id="IPR012495">
    <property type="entry name" value="TadE-like_dom"/>
</dbReference>
<dbReference type="RefSeq" id="WP_084496381.1">
    <property type="nucleotide sequence ID" value="NZ_KK073878.1"/>
</dbReference>
<dbReference type="AlphaFoldDB" id="A0A011VP11"/>